<dbReference type="SMART" id="SM00382">
    <property type="entry name" value="AAA"/>
    <property type="match status" value="2"/>
</dbReference>
<dbReference type="Pfam" id="PF22191">
    <property type="entry name" value="IBR_1"/>
    <property type="match status" value="1"/>
</dbReference>
<keyword evidence="4" id="KW-0863">Zinc-finger</keyword>
<feature type="region of interest" description="Disordered" evidence="7">
    <location>
        <begin position="1943"/>
        <end position="1968"/>
    </location>
</feature>
<evidence type="ECO:0000313" key="10">
    <source>
        <dbReference type="Proteomes" id="UP001190700"/>
    </source>
</evidence>
<keyword evidence="6" id="KW-0862">Zinc</keyword>
<evidence type="ECO:0000313" key="9">
    <source>
        <dbReference type="EMBL" id="KAK3276974.1"/>
    </source>
</evidence>
<evidence type="ECO:0000256" key="5">
    <source>
        <dbReference type="ARBA" id="ARBA00022786"/>
    </source>
</evidence>
<dbReference type="Proteomes" id="UP001190700">
    <property type="component" value="Unassembled WGS sequence"/>
</dbReference>
<proteinExistence type="predicted"/>
<feature type="compositionally biased region" description="Low complexity" evidence="7">
    <location>
        <begin position="4910"/>
        <end position="4931"/>
    </location>
</feature>
<evidence type="ECO:0000256" key="4">
    <source>
        <dbReference type="ARBA" id="ARBA00022771"/>
    </source>
</evidence>
<keyword evidence="2" id="KW-0479">Metal-binding</keyword>
<feature type="domain" description="RING-type" evidence="8">
    <location>
        <begin position="5435"/>
        <end position="5526"/>
    </location>
</feature>
<feature type="compositionally biased region" description="Low complexity" evidence="7">
    <location>
        <begin position="4686"/>
        <end position="4715"/>
    </location>
</feature>
<feature type="region of interest" description="Disordered" evidence="7">
    <location>
        <begin position="3319"/>
        <end position="3342"/>
    </location>
</feature>
<dbReference type="GO" id="GO:0008270">
    <property type="term" value="F:zinc ion binding"/>
    <property type="evidence" value="ECO:0007669"/>
    <property type="project" value="UniProtKB-KW"/>
</dbReference>
<protein>
    <recommendedName>
        <fullName evidence="8">RING-type domain-containing protein</fullName>
    </recommendedName>
</protein>
<dbReference type="InterPro" id="IPR047536">
    <property type="entry name" value="Rcat_RBR_parkin"/>
</dbReference>
<evidence type="ECO:0000256" key="2">
    <source>
        <dbReference type="ARBA" id="ARBA00022723"/>
    </source>
</evidence>
<sequence>MFHLSISKQDVLSPAFNICTLCAGTSTSSVAFNQGAFQLAAQELNGGSSSDWTREQSAVHGTLGGFNSQQVVVEAHQVDSRTLVAVEPSAWRVVKLAFGGDLFHQGGLRALLVTLKLKLARAFDVTPTRLTRMTYKDATGKYIDLVDGESLQDAIAQFSGQTLRITVAVSAPCSNRVWLHIMRNGQPASVRRIRAPATREELLKEHPDKPQGSPIHRSNSEGSFLLSNLLESQVKESPAKVHVAGEPEGSVRCSQEDIAHALQKLRARRERLTLADAALLSLDSTPHSQIFNMLVGHCEPHCSSGREALPPQLLDEVLTSTEEALCNAVPEALQRSIRAQQPLRSPETPFKQHAELQQPDAPRVQVGPSGRCATCTGLSCRTYAAEPGTGLALSGRCRTARRKQQPEGPQAEAVVRFCVVSPFEAEDGEEALALRHLLSELRRPFPELRLLVCGSLPQLGAWKHPTFELTPATYPHIAPGEWKTVDSAVRNLPLVEGRMKLPQQPEASTAWFSYRLCVAVGAGFVMELGADRTVFYSGEPGQCEFVNAAEIAWPWTQLDPLTLMRISMHACTAAPGTAHAALLFYAVAKLTSGDLSLCEAHHLCKNARGVIEGTDIEARLPCVTVIQQCMAQCLQQGASHSAASAQWLWCCLQLSSLILRAGSHPADDLPELTGLIELLIPLCVTQALPEGADDACEAAGLSSGRAAAQEPSRCSMLEELEKLRCLRDGSAPGVPETEKPMEEEVLCMIQLCLGHLAVRASSCSTDLQWMAVLPVLHNLERLCPGGSAASSLPSVTNLQAAMARPAEALVAEGIGRLRRWGTFQHDFSDLALTRLYPVEELCLTLCCAWAPLELLLDVMWDLPLDRSVPHGPMANQRSSVQGSRELFARALLARRSLPIFHRCEPEGEWVMQRLAAKLQQLGVLHSCHAELSRISSLHIEMALPERTGEAHVALHAVAQVAELLGTFPSLVFSSDMLSTLLACPVPPLPQGGEAEQRGFVYARVLCAALQRYPAAGPSREALLGPEDASAEGRAEGAQGLKCPRRLAHWLAQLLCCCGIECALLIFQDVYAASASRSVPLVISCGAKVTPSTAGASDTAVPSNAVEYQATRECLSALQAVFEAAAAALPAGEVLVAQGCLQFHDMATMAPEVVAVMEACVTSHLQQQLTKSRPDTTAPMIAVLQRLIDGGVNTIFVERLCAAAMGTLVARVLGGAAASGAPVVDAEDGSELATLECLLSSDLVQFIVQLLQIVPFHKQRLYDAAITQVQGLVQELERQLERGTISIPHLKLLRVWYSNAGVLITGFGCLPEGGCAGSLDTCLHALDSRLQQLAECEEATALLSCLADAHIPLVMQPFLAPDVLHLLEQTQSLCDFIATAEVGVRDVTERCAEMRSLLTREQASILGRMAALSGSRIWACRWRAVLTRLRSSGLPRLHARSTSLPAGGPEPITTKMLFLRLVQPELASVERLCVSLWDHTAELGHLEHLLGAARGDLEMPAGGEDLAGESTPARAGRVLMRGSRGASTGGRGEILAMEEAVLLEEELRILFQFRPPGDAEVDMTRGRQPEGILRDVMVRVQQAAVLGHEREAARQLARVARQLSASTSPGLAGEEEYHALGALVEVLESSWDWLTLRDPRLVELSQQCATLVGPHLRSGERRLLQCLAELDIEALVETLQRSTLFMHPEEFREVLEALKHNPRFDAIERMAVEDLQAYRPLLWPLLAEHGSLAEIRNTLRSIASLHTATPAEADQALQKLCHWRENCQVAERVMQSLCKSDSMSDWDTLAAISVRGVWNFRNPEGPGESDPLHLERRCLHLMIEPIGAAGLATSSSNSSRPALRFCPRHKRGQALGGGAGDGDSLSTGESSHDQVQWMTLDEVEELRDRLYLVKPTYEEEAGERTPPTSPLMPGAVGMAGLEGREHNRRALGKAGGGSLRLRAVGASSGASGGGVGHPVSSPHQEERPSNNIETFHQALEVVRVYNHILVARYLEGHFASPESTLESAGFEYTAAMRGYDEYIRASADLRELHQHVHAVENSLTTWRHGVQMLRTNYSLLNHYTTTQVMDLYGAMEAGQSSTALPLLQYMLPALRDIYLRDWRGAASMSHALRVAGSKRHIEGVALQGLSMLTRVGVFLELLAEKIPPRVRLLPRAEGTGGTAPIAGAASNASTNTLAAAAMGSANLPWWDPSGRGASGVAGVEEAEGPRSPEVEGALRLGVPNLVVAESEGGLLAAVLQLCAQCGRLPEPSELLLCRRETHHEDVQLFLRRSLGSREARSDRRKAEQQRVEASTLGALFDLAQWEQPETAAPVFFLVGADRLPRQHQQVVIDELQVSMPSATPGWGRTQSATPLERSRSSSSGEKPALRGRSAKEAKEGTGGGVGYALVILCASASGLLVETLGQEYLREVRWNQEVARAALQRCTRQQWALPMLQVPNLSLQEAPPPPPFVLAFTSASPTPVGKTYCVRQMAAEHGLEMITVPLRGCATSSAIVECLGRDALGAAGAAGQGAAGDGRSLKQADRMAVHLNISPCGVDVAAELLFQLLLVGNVMDSSGRHFPMPSQHMYLVEVPALGDTEGSASGAQFLSLLPSKRVCLPRGPAAGLTPAPLLGDGAVVQNRLDHSLSSVQMVCKYLAGLQARSLQARLGSIQFSSALVGEMDWDVCWDILRQYAPMVELEEDEDSENEYTTPAGHGATPGPPAQCSILEASMVLTTNFVSVLFQQLQLIEGSVHLGSEQLVAMGKPDFRAKLVESLVATSAEFAMRTVKPQGWGRCRPGLSRQGTSRDGSFTLLRTWGRKPMILPALQPDGTASGSYHLLSLDPAAVPPEVKAYWENGWRLIQGYKFLDLQTISNADARALLGDLFGAHPSSSEMPGFGASQHDGAESQRHRDASTAAFVLTRENIFKMIAIAFRVRANIPVLIMGETGCGKTHSVKYLCSLLGVVLMTLDVHGGLTEADIVEWMRGPIAAARAAKTATAAAAAAAAAGGTASPGDAGSVALWTQAQVWVFFDEINTCDAAGLFKEMLCERTLNGVPLPTNLKVLAACNPYRPRVEHPAFSGAGLAVNDVLDSPDGISAEVLSAGGSSDRLSSGSEAAGGLRGGREELVLDKLVYRVYPLPRTLLEYVWDFGTLSRGEERRYVICMVEQQCAVLLDPANPVSRAPSSDAMSTPESVPLSSGDEPSVTPEANPMDPFGARQPMAGAERFLQLFAECVLAAQSYMRHAHEGEVSVVSLRDVARCLKLFRWFTELLPRQPGLVQSTAEVCTVALILALAHCYFFRLPDGDDEESGDSEESSPEAGRRLGAVQAMRRLFGAGGSSSSLGDAEGDPSPTPRSGSGRQGLLTAFAQAAGRSKWKLRALFKPAAFRARVEEQLRWCIESLTLPAGIAANTALKENLFMMLVCMQTRTPLMVVGRPGTSKTLAMHLLRDCLHRTMKPARFAAAGLLDVEVLPFQCSKQTTAEAVRRHFAAAVRLQQARGPALIGCVMLDEVGLAEQSPHLPLKVLHNLLERPQCAFIGLSNWALDPAKMNRCIYLTRPDPSPGELLATVQVLVSASASAVLRGHVETFCYAYIQITEQQAAAGHAQFFGLRDLYAFVKLLDRLVCSSTASPLPTGLAVAAAMQAGFGGLPPDQFTTVVATPFFHAIQTAFRDAQVRMTTAEHISNGLAASAMMRSNLEDDRSRHLLVITPAQVSPLNALRDSGVLDGRHVSVIFGSRFPEDCASKVYQYQRIHTIKDCMQMGSTVVLLHLGELYESLYDMLNQSYSRRFAHMYCRLAFGGQSRLCAVHPAFRCVVVASADQAYTRLPAPFLNRFEKQAFVPHSLLGDVERAAFRDVCSWCRSLDRCAAGGGGAAASTSQAFSSAELRRVLCGCNDHAICSLLLSSQHRQGALTSGVASSQKIAAAVKAKLLWICWPEAIANPCPSIEEGVEDGALTPEEQAQLRSAYLESRGRSLPALLRRLFAEAEAGTVGATCAMVATLSPATVDVAAVFAQEAVAIGPGAFRARTMNLHSFDSEMEMRQEVRSFFEGGGAFEGASTAASRQVCSAEANLLVVLCPLTYCDGVLIDHARHICEEERARRHCRLMRTASAPSTSSEGMAAGAGGPTEGTKRILFLVFMQKGPADTGLCFPLGTWSCAVSDCLEASPRGLPETQEMLQTPLHELLTQCHLDTLTLLRRNFRQCLAQLRYPSHLPGDILQRMTNLRALLDKDSAFQQVTVWWITECLREAFAETAPDAGRTEGSSQSEEPPVVHLPPASPLMRTAVSPGEVARAGTFRGALQARLRALLLRVFTMFLAHMDRDGNLLDLYHGTQQDSVAELWLYMATMPQFGGVADAAARLRTRVEAGTRAVVEVECGRRGFRQPARFPFSAVLLRRVARLQAVARDVSGHRGHGSSSRRSRIVCTWSALAQVVSTTCRELDGVSTMTVCQTCLSSPAGRPANGRGGLGLGRRTGQHSCLTADSLLGAYLWDILAVQVAPFQGIRGEEAQRHYVELVGLVMMCHAADERAKPEGCWAAPTPECHIYHIAQINLILAECEVLPPIMRLLGTLHEHEASKAQGLAEALTTVRGALQRGGLHLPRLVEAFVLYILKPFQQLLSGAGGSSRGVGPTKGLLSSSQGLFDSLRGMFGTREAALPYSQFVTVMASMKTELEWLVQWHAINCGMLEFDPADTPRPTPNQAEAAASPSFPSTPLSSSYDGDDTASSTPMSTSSFSHAFARRHPTILPPCDSLPRPLRHGGMLLATWKEVQHLSAFISSVAQPLRLGLKQAKEVWGQGGFRGGQLQMLGRLLELLPGVDVAAFEAMLLLQCRQFSKSGDPDVPEEPDTPLGPPPVMHPGDAVVQEPGSWHEFFTFTLLLIMPSLMCSNVVANQILLRRDVHLLFDRMLAYFAQLRSYHGAASSWGDGAGSSRSAAAAGPSRPRSLSSGSSSGGSGGQVWSSRSSGSAETLTSRRSGDSRMNEAISHRCQLALMRQLLVHCGPYDESGVRSVYVEAEQVPGRGGEWHLLLTILKAVRLDHHLDHHLCVLFSQAYEDQLMAQRLQPFRSAENLESPNATLRRLAAAQRQSWQDLGASEGSTVLDKLVGITHVRMLLKQVAHLVVGWHEAECGPEALAGDEDSLLAADQVFESQPHGRAFMIYMLKLLHHQLGLRAVLRVLRKPPLCTYLSNLWAFIDSVELSKAAEINSAPNIPTFDPFPLSSPTGYPDMRHMLQSAFGLTGDTLERGAGGTRIAPRAIPGKAASRHELDAFESILCTPMSSSPVPARGPSPTCLLLLGAIQALYLPHASPHPPELPEGSVLHAWAHSKERSTQQSFWRRLLPDAETAHLLRQLITNGMSAPTPTRGLNRTRPSSSGSFHLRSTSFGSAIQASFAGAGGQGLKPSAASFLNISAAADRAKVEQRPTTAFQLSPLSTTMRQLLIIRVVLHAAALSLTCPQLKSPNFFRQLLLGDTALQTAFLPAMPQGDLDAVFMRDNITPCPKCKAPIMKNQGCMHMTCPQCSHEWCWNCLIPWNDKCKEQHWFTLVRTDAVNEVRAAEHSPRGYCLAHADVEEAGGALCRALSPLTLHILRFLTNGLLALGHACNFHGSSARNIQHIVKVPRPPQLVTSKLPQRWLKASAAIDGSLQGRTSSSARVPRHSQWHLCRATPEDDDAWRVHK</sequence>
<accession>A0AAE0GEY9</accession>
<feature type="compositionally biased region" description="Low complexity" evidence="7">
    <location>
        <begin position="4939"/>
        <end position="4949"/>
    </location>
</feature>
<evidence type="ECO:0000259" key="8">
    <source>
        <dbReference type="PROSITE" id="PS51873"/>
    </source>
</evidence>
<comment type="caution">
    <text evidence="9">The sequence shown here is derived from an EMBL/GenBank/DDBJ whole genome shotgun (WGS) entry which is preliminary data.</text>
</comment>
<feature type="compositionally biased region" description="Polar residues" evidence="7">
    <location>
        <begin position="3165"/>
        <end position="3179"/>
    </location>
</feature>
<feature type="region of interest" description="Disordered" evidence="7">
    <location>
        <begin position="4910"/>
        <end position="4962"/>
    </location>
</feature>
<organism evidence="9 10">
    <name type="scientific">Cymbomonas tetramitiformis</name>
    <dbReference type="NCBI Taxonomy" id="36881"/>
    <lineage>
        <taxon>Eukaryota</taxon>
        <taxon>Viridiplantae</taxon>
        <taxon>Chlorophyta</taxon>
        <taxon>Pyramimonadophyceae</taxon>
        <taxon>Pyramimonadales</taxon>
        <taxon>Pyramimonadaceae</taxon>
        <taxon>Cymbomonas</taxon>
    </lineage>
</organism>
<feature type="region of interest" description="Disordered" evidence="7">
    <location>
        <begin position="1896"/>
        <end position="1917"/>
    </location>
</feature>
<feature type="region of interest" description="Disordered" evidence="7">
    <location>
        <begin position="2341"/>
        <end position="2380"/>
    </location>
</feature>
<evidence type="ECO:0000256" key="1">
    <source>
        <dbReference type="ARBA" id="ARBA00022679"/>
    </source>
</evidence>
<reference evidence="9 10" key="1">
    <citation type="journal article" date="2015" name="Genome Biol. Evol.">
        <title>Comparative Genomics of a Bacterivorous Green Alga Reveals Evolutionary Causalities and Consequences of Phago-Mixotrophic Mode of Nutrition.</title>
        <authorList>
            <person name="Burns J.A."/>
            <person name="Paasch A."/>
            <person name="Narechania A."/>
            <person name="Kim E."/>
        </authorList>
    </citation>
    <scope>NUCLEOTIDE SEQUENCE [LARGE SCALE GENOMIC DNA]</scope>
    <source>
        <strain evidence="9 10">PLY_AMNH</strain>
    </source>
</reference>
<evidence type="ECO:0000256" key="3">
    <source>
        <dbReference type="ARBA" id="ARBA00022737"/>
    </source>
</evidence>
<dbReference type="SUPFAM" id="SSF52540">
    <property type="entry name" value="P-loop containing nucleoside triphosphate hydrolases"/>
    <property type="match status" value="2"/>
</dbReference>
<keyword evidence="3" id="KW-0677">Repeat</keyword>
<dbReference type="Gene3D" id="3.40.50.300">
    <property type="entry name" value="P-loop containing nucleotide triphosphate hydrolases"/>
    <property type="match status" value="2"/>
</dbReference>
<dbReference type="GO" id="GO:0016887">
    <property type="term" value="F:ATP hydrolysis activity"/>
    <property type="evidence" value="ECO:0007669"/>
    <property type="project" value="InterPro"/>
</dbReference>
<name>A0AAE0GEY9_9CHLO</name>
<dbReference type="PANTHER" id="PTHR22605:SF1">
    <property type="entry name" value="RZ-TYPE DOMAIN-CONTAINING PROTEIN"/>
    <property type="match status" value="1"/>
</dbReference>
<dbReference type="GO" id="GO:0004842">
    <property type="term" value="F:ubiquitin-protein transferase activity"/>
    <property type="evidence" value="ECO:0007669"/>
    <property type="project" value="InterPro"/>
</dbReference>
<dbReference type="InterPro" id="IPR027417">
    <property type="entry name" value="P-loop_NTPase"/>
</dbReference>
<keyword evidence="1" id="KW-0808">Transferase</keyword>
<feature type="region of interest" description="Disordered" evidence="7">
    <location>
        <begin position="1849"/>
        <end position="1873"/>
    </location>
</feature>
<evidence type="ECO:0000256" key="7">
    <source>
        <dbReference type="SAM" id="MobiDB-lite"/>
    </source>
</evidence>
<dbReference type="InterPro" id="IPR044066">
    <property type="entry name" value="TRIAD_supradom"/>
</dbReference>
<keyword evidence="5" id="KW-0833">Ubl conjugation pathway</keyword>
<dbReference type="InterPro" id="IPR031248">
    <property type="entry name" value="RNF213"/>
</dbReference>
<gene>
    <name evidence="9" type="ORF">CYMTET_14987</name>
</gene>
<feature type="region of interest" description="Disordered" evidence="7">
    <location>
        <begin position="3163"/>
        <end position="3192"/>
    </location>
</feature>
<feature type="compositionally biased region" description="Low complexity" evidence="7">
    <location>
        <begin position="2689"/>
        <end position="2699"/>
    </location>
</feature>
<evidence type="ECO:0000256" key="6">
    <source>
        <dbReference type="ARBA" id="ARBA00022833"/>
    </source>
</evidence>
<dbReference type="CDD" id="cd20357">
    <property type="entry name" value="Rcat_RBR_parkin"/>
    <property type="match status" value="1"/>
</dbReference>
<dbReference type="Gene3D" id="1.20.120.1750">
    <property type="match status" value="1"/>
</dbReference>
<feature type="region of interest" description="Disordered" evidence="7">
    <location>
        <begin position="342"/>
        <end position="365"/>
    </location>
</feature>
<dbReference type="PROSITE" id="PS51873">
    <property type="entry name" value="TRIAD"/>
    <property type="match status" value="1"/>
</dbReference>
<feature type="region of interest" description="Disordered" evidence="7">
    <location>
        <begin position="4237"/>
        <end position="4261"/>
    </location>
</feature>
<dbReference type="SUPFAM" id="SSF57850">
    <property type="entry name" value="RING/U-box"/>
    <property type="match status" value="1"/>
</dbReference>
<feature type="region of interest" description="Disordered" evidence="7">
    <location>
        <begin position="4674"/>
        <end position="4715"/>
    </location>
</feature>
<dbReference type="InterPro" id="IPR003593">
    <property type="entry name" value="AAA+_ATPase"/>
</dbReference>
<keyword evidence="10" id="KW-1185">Reference proteome</keyword>
<dbReference type="EMBL" id="LGRX02006293">
    <property type="protein sequence ID" value="KAK3276974.1"/>
    <property type="molecule type" value="Genomic_DNA"/>
</dbReference>
<feature type="region of interest" description="Disordered" evidence="7">
    <location>
        <begin position="2681"/>
        <end position="2701"/>
    </location>
</feature>
<dbReference type="PANTHER" id="PTHR22605">
    <property type="entry name" value="RZ-TYPE DOMAIN-CONTAINING PROTEIN"/>
    <property type="match status" value="1"/>
</dbReference>